<dbReference type="AlphaFoldDB" id="X1VT92"/>
<gene>
    <name evidence="1" type="ORF">S12H4_44103</name>
</gene>
<organism evidence="1">
    <name type="scientific">marine sediment metagenome</name>
    <dbReference type="NCBI Taxonomy" id="412755"/>
    <lineage>
        <taxon>unclassified sequences</taxon>
        <taxon>metagenomes</taxon>
        <taxon>ecological metagenomes</taxon>
    </lineage>
</organism>
<proteinExistence type="predicted"/>
<comment type="caution">
    <text evidence="1">The sequence shown here is derived from an EMBL/GenBank/DDBJ whole genome shotgun (WGS) entry which is preliminary data.</text>
</comment>
<accession>X1VT92</accession>
<evidence type="ECO:0000313" key="1">
    <source>
        <dbReference type="EMBL" id="GAJ13140.1"/>
    </source>
</evidence>
<name>X1VT92_9ZZZZ</name>
<reference evidence="1" key="1">
    <citation type="journal article" date="2014" name="Front. Microbiol.">
        <title>High frequency of phylogenetically diverse reductive dehalogenase-homologous genes in deep subseafloor sedimentary metagenomes.</title>
        <authorList>
            <person name="Kawai M."/>
            <person name="Futagami T."/>
            <person name="Toyoda A."/>
            <person name="Takaki Y."/>
            <person name="Nishi S."/>
            <person name="Hori S."/>
            <person name="Arai W."/>
            <person name="Tsubouchi T."/>
            <person name="Morono Y."/>
            <person name="Uchiyama I."/>
            <person name="Ito T."/>
            <person name="Fujiyama A."/>
            <person name="Inagaki F."/>
            <person name="Takami H."/>
        </authorList>
    </citation>
    <scope>NUCLEOTIDE SEQUENCE</scope>
    <source>
        <strain evidence="1">Expedition CK06-06</strain>
    </source>
</reference>
<protein>
    <submittedName>
        <fullName evidence="1">Uncharacterized protein</fullName>
    </submittedName>
</protein>
<sequence length="86" mass="9720">MEGLTGSYTTQDWAQLTKDWGITLYIISPITGELLDMPSVTLPDSSPKESGWRVAEEEIPLEPAFMDAERQKLELDITHEFEFADS</sequence>
<feature type="non-terminal residue" evidence="1">
    <location>
        <position position="86"/>
    </location>
</feature>
<dbReference type="EMBL" id="BARW01027139">
    <property type="protein sequence ID" value="GAJ13140.1"/>
    <property type="molecule type" value="Genomic_DNA"/>
</dbReference>